<proteinExistence type="predicted"/>
<comment type="caution">
    <text evidence="1">The sequence shown here is derived from an EMBL/GenBank/DDBJ whole genome shotgun (WGS) entry which is preliminary data.</text>
</comment>
<evidence type="ECO:0000313" key="2">
    <source>
        <dbReference type="Proteomes" id="UP000828941"/>
    </source>
</evidence>
<accession>A0ACB9PWQ3</accession>
<gene>
    <name evidence="1" type="ORF">L6164_007172</name>
</gene>
<organism evidence="1 2">
    <name type="scientific">Bauhinia variegata</name>
    <name type="common">Purple orchid tree</name>
    <name type="synonym">Phanera variegata</name>
    <dbReference type="NCBI Taxonomy" id="167791"/>
    <lineage>
        <taxon>Eukaryota</taxon>
        <taxon>Viridiplantae</taxon>
        <taxon>Streptophyta</taxon>
        <taxon>Embryophyta</taxon>
        <taxon>Tracheophyta</taxon>
        <taxon>Spermatophyta</taxon>
        <taxon>Magnoliopsida</taxon>
        <taxon>eudicotyledons</taxon>
        <taxon>Gunneridae</taxon>
        <taxon>Pentapetalae</taxon>
        <taxon>rosids</taxon>
        <taxon>fabids</taxon>
        <taxon>Fabales</taxon>
        <taxon>Fabaceae</taxon>
        <taxon>Cercidoideae</taxon>
        <taxon>Cercideae</taxon>
        <taxon>Bauhiniinae</taxon>
        <taxon>Bauhinia</taxon>
    </lineage>
</organism>
<keyword evidence="2" id="KW-1185">Reference proteome</keyword>
<evidence type="ECO:0000313" key="1">
    <source>
        <dbReference type="EMBL" id="KAI4352971.1"/>
    </source>
</evidence>
<protein>
    <submittedName>
        <fullName evidence="1">Uncharacterized protein</fullName>
    </submittedName>
</protein>
<name>A0ACB9PWQ3_BAUVA</name>
<dbReference type="Proteomes" id="UP000828941">
    <property type="component" value="Chromosome 3"/>
</dbReference>
<dbReference type="EMBL" id="CM039428">
    <property type="protein sequence ID" value="KAI4352971.1"/>
    <property type="molecule type" value="Genomic_DNA"/>
</dbReference>
<sequence length="114" mass="13173">MKSVIALELVVIVTYHAWILNREKFHVLHDGMKCAGVLCCNVDTIQESGPTLEEQRESLSDSVCLLLVHSPPVYDRRCVPFGPYLLNFLSVFTLHFLHLRRKFISFFDIVLERP</sequence>
<reference evidence="1 2" key="1">
    <citation type="journal article" date="2022" name="DNA Res.">
        <title>Chromosomal-level genome assembly of the orchid tree Bauhinia variegata (Leguminosae; Cercidoideae) supports the allotetraploid origin hypothesis of Bauhinia.</title>
        <authorList>
            <person name="Zhong Y."/>
            <person name="Chen Y."/>
            <person name="Zheng D."/>
            <person name="Pang J."/>
            <person name="Liu Y."/>
            <person name="Luo S."/>
            <person name="Meng S."/>
            <person name="Qian L."/>
            <person name="Wei D."/>
            <person name="Dai S."/>
            <person name="Zhou R."/>
        </authorList>
    </citation>
    <scope>NUCLEOTIDE SEQUENCE [LARGE SCALE GENOMIC DNA]</scope>
    <source>
        <strain evidence="1">BV-YZ2020</strain>
    </source>
</reference>